<dbReference type="InterPro" id="IPR044861">
    <property type="entry name" value="IPNS-like_FE2OG_OXY"/>
</dbReference>
<dbReference type="PROSITE" id="PS51471">
    <property type="entry name" value="FE2OG_OXY"/>
    <property type="match status" value="1"/>
</dbReference>
<gene>
    <name evidence="3" type="ORF">CYMTET_7267</name>
</gene>
<dbReference type="GO" id="GO:0016491">
    <property type="term" value="F:oxidoreductase activity"/>
    <property type="evidence" value="ECO:0007669"/>
    <property type="project" value="UniProtKB-KW"/>
</dbReference>
<accession>A0AAE0GVZ0</accession>
<dbReference type="InterPro" id="IPR050231">
    <property type="entry name" value="Iron_ascorbate_oxido_reductase"/>
</dbReference>
<dbReference type="InterPro" id="IPR026992">
    <property type="entry name" value="DIOX_N"/>
</dbReference>
<dbReference type="SUPFAM" id="SSF51197">
    <property type="entry name" value="Clavaminate synthase-like"/>
    <property type="match status" value="1"/>
</dbReference>
<dbReference type="GO" id="GO:0046872">
    <property type="term" value="F:metal ion binding"/>
    <property type="evidence" value="ECO:0007669"/>
    <property type="project" value="UniProtKB-KW"/>
</dbReference>
<dbReference type="AlphaFoldDB" id="A0AAE0GVZ0"/>
<dbReference type="InterPro" id="IPR027443">
    <property type="entry name" value="IPNS-like_sf"/>
</dbReference>
<dbReference type="EMBL" id="LGRX02001962">
    <property type="protein sequence ID" value="KAK3285101.1"/>
    <property type="molecule type" value="Genomic_DNA"/>
</dbReference>
<keyword evidence="1" id="KW-0479">Metal-binding</keyword>
<keyword evidence="4" id="KW-1185">Reference proteome</keyword>
<sequence>MSSSNASNFEQIPVVDFSLLDGSLEQRNELILQLREVCHEVGFFYVTNHGLSRELCDRTLEVAGDFFALPMEAKRALDYRQSPSFRGYMSLGCENTGGRTDQREQIEFGVEAPPLPPPPDLPLPPYTRLCGPNQWPATEHCADFRPTLEEFMAGMEQLSRGLMRALALSLDLSEDYFDATFGDSPNVQMKIAKYPPLQALENGGVDEDGVPLLGVGAHSDSGYLSLLLQDGKGGLQAQNGAGQWIDVPPLPGAFVVNLGEMLQLATDGYYLATVHRVQNLPGNAPRISVPYFFNPRLDAFLDPVSLPQSLTWARPAPARESRTHDGENKFFQEYGANAFKSLARSHPEVMRRHHGDLFNIEDK</sequence>
<keyword evidence="1" id="KW-0408">Iron</keyword>
<proteinExistence type="inferred from homology"/>
<name>A0AAE0GVZ0_9CHLO</name>
<dbReference type="InterPro" id="IPR005123">
    <property type="entry name" value="Oxoglu/Fe-dep_dioxygenase_dom"/>
</dbReference>
<evidence type="ECO:0000256" key="1">
    <source>
        <dbReference type="RuleBase" id="RU003682"/>
    </source>
</evidence>
<feature type="domain" description="Fe2OG dioxygenase" evidence="2">
    <location>
        <begin position="185"/>
        <end position="295"/>
    </location>
</feature>
<dbReference type="PRINTS" id="PR00682">
    <property type="entry name" value="IPNSYNTHASE"/>
</dbReference>
<reference evidence="3 4" key="1">
    <citation type="journal article" date="2015" name="Genome Biol. Evol.">
        <title>Comparative Genomics of a Bacterivorous Green Alga Reveals Evolutionary Causalities and Consequences of Phago-Mixotrophic Mode of Nutrition.</title>
        <authorList>
            <person name="Burns J.A."/>
            <person name="Paasch A."/>
            <person name="Narechania A."/>
            <person name="Kim E."/>
        </authorList>
    </citation>
    <scope>NUCLEOTIDE SEQUENCE [LARGE SCALE GENOMIC DNA]</scope>
    <source>
        <strain evidence="3 4">PLY_AMNH</strain>
    </source>
</reference>
<dbReference type="PANTHER" id="PTHR47990">
    <property type="entry name" value="2-OXOGLUTARATE (2OG) AND FE(II)-DEPENDENT OXYGENASE SUPERFAMILY PROTEIN-RELATED"/>
    <property type="match status" value="1"/>
</dbReference>
<dbReference type="Pfam" id="PF14226">
    <property type="entry name" value="DIOX_N"/>
    <property type="match status" value="1"/>
</dbReference>
<dbReference type="Proteomes" id="UP001190700">
    <property type="component" value="Unassembled WGS sequence"/>
</dbReference>
<keyword evidence="1" id="KW-0560">Oxidoreductase</keyword>
<evidence type="ECO:0000313" key="3">
    <source>
        <dbReference type="EMBL" id="KAK3285101.1"/>
    </source>
</evidence>
<dbReference type="Pfam" id="PF03171">
    <property type="entry name" value="2OG-FeII_Oxy"/>
    <property type="match status" value="1"/>
</dbReference>
<dbReference type="Gene3D" id="2.60.120.330">
    <property type="entry name" value="B-lactam Antibiotic, Isopenicillin N Synthase, Chain"/>
    <property type="match status" value="1"/>
</dbReference>
<evidence type="ECO:0000259" key="2">
    <source>
        <dbReference type="PROSITE" id="PS51471"/>
    </source>
</evidence>
<comment type="caution">
    <text evidence="3">The sequence shown here is derived from an EMBL/GenBank/DDBJ whole genome shotgun (WGS) entry which is preliminary data.</text>
</comment>
<evidence type="ECO:0000313" key="4">
    <source>
        <dbReference type="Proteomes" id="UP001190700"/>
    </source>
</evidence>
<comment type="similarity">
    <text evidence="1">Belongs to the iron/ascorbate-dependent oxidoreductase family.</text>
</comment>
<organism evidence="3 4">
    <name type="scientific">Cymbomonas tetramitiformis</name>
    <dbReference type="NCBI Taxonomy" id="36881"/>
    <lineage>
        <taxon>Eukaryota</taxon>
        <taxon>Viridiplantae</taxon>
        <taxon>Chlorophyta</taxon>
        <taxon>Pyramimonadophyceae</taxon>
        <taxon>Pyramimonadales</taxon>
        <taxon>Pyramimonadaceae</taxon>
        <taxon>Cymbomonas</taxon>
    </lineage>
</organism>
<protein>
    <recommendedName>
        <fullName evidence="2">Fe2OG dioxygenase domain-containing protein</fullName>
    </recommendedName>
</protein>